<dbReference type="SUPFAM" id="SSF51316">
    <property type="entry name" value="Mss4-like"/>
    <property type="match status" value="1"/>
</dbReference>
<name>A0ABX5XN87_9BACT</name>
<dbReference type="PROSITE" id="PS51790">
    <property type="entry name" value="MSRB"/>
    <property type="match status" value="1"/>
</dbReference>
<dbReference type="Gene3D" id="2.170.150.20">
    <property type="entry name" value="Peptide methionine sulfoxide reductase"/>
    <property type="match status" value="1"/>
</dbReference>
<dbReference type="InterPro" id="IPR011057">
    <property type="entry name" value="Mss4-like_sf"/>
</dbReference>
<dbReference type="PANTHER" id="PTHR10173:SF52">
    <property type="entry name" value="METHIONINE-R-SULFOXIDE REDUCTASE B1"/>
    <property type="match status" value="1"/>
</dbReference>
<dbReference type="PANTHER" id="PTHR10173">
    <property type="entry name" value="METHIONINE SULFOXIDE REDUCTASE"/>
    <property type="match status" value="1"/>
</dbReference>
<organism evidence="5 6">
    <name type="scientific">Stieleria magnilauensis</name>
    <dbReference type="NCBI Taxonomy" id="2527963"/>
    <lineage>
        <taxon>Bacteria</taxon>
        <taxon>Pseudomonadati</taxon>
        <taxon>Planctomycetota</taxon>
        <taxon>Planctomycetia</taxon>
        <taxon>Pirellulales</taxon>
        <taxon>Pirellulaceae</taxon>
        <taxon>Stieleria</taxon>
    </lineage>
</organism>
<dbReference type="EMBL" id="CP036432">
    <property type="protein sequence ID" value="QDV82850.1"/>
    <property type="molecule type" value="Genomic_DNA"/>
</dbReference>
<dbReference type="RefSeq" id="WP_145208948.1">
    <property type="nucleotide sequence ID" value="NZ_CP036432.1"/>
</dbReference>
<reference evidence="5 6" key="1">
    <citation type="submission" date="2019-02" db="EMBL/GenBank/DDBJ databases">
        <title>Deep-cultivation of Planctomycetes and their phenomic and genomic characterization uncovers novel biology.</title>
        <authorList>
            <person name="Wiegand S."/>
            <person name="Jogler M."/>
            <person name="Boedeker C."/>
            <person name="Pinto D."/>
            <person name="Vollmers J."/>
            <person name="Rivas-Marin E."/>
            <person name="Kohn T."/>
            <person name="Peeters S.H."/>
            <person name="Heuer A."/>
            <person name="Rast P."/>
            <person name="Oberbeckmann S."/>
            <person name="Bunk B."/>
            <person name="Jeske O."/>
            <person name="Meyerdierks A."/>
            <person name="Storesund J.E."/>
            <person name="Kallscheuer N."/>
            <person name="Luecker S."/>
            <person name="Lage O.M."/>
            <person name="Pohl T."/>
            <person name="Merkel B.J."/>
            <person name="Hornburger P."/>
            <person name="Mueller R.-W."/>
            <person name="Bruemmer F."/>
            <person name="Labrenz M."/>
            <person name="Spormann A.M."/>
            <person name="Op den Camp H."/>
            <person name="Overmann J."/>
            <person name="Amann R."/>
            <person name="Jetten M.S.M."/>
            <person name="Mascher T."/>
            <person name="Medema M.H."/>
            <person name="Devos D.P."/>
            <person name="Kaster A.-K."/>
            <person name="Ovreas L."/>
            <person name="Rohde M."/>
            <person name="Galperin M.Y."/>
            <person name="Jogler C."/>
        </authorList>
    </citation>
    <scope>NUCLEOTIDE SEQUENCE [LARGE SCALE GENOMIC DNA]</scope>
    <source>
        <strain evidence="5 6">TBK1r</strain>
    </source>
</reference>
<keyword evidence="2 5" id="KW-0560">Oxidoreductase</keyword>
<evidence type="ECO:0000259" key="4">
    <source>
        <dbReference type="PROSITE" id="PS51790"/>
    </source>
</evidence>
<evidence type="ECO:0000256" key="3">
    <source>
        <dbReference type="ARBA" id="ARBA00048488"/>
    </source>
</evidence>
<dbReference type="Proteomes" id="UP000318081">
    <property type="component" value="Chromosome"/>
</dbReference>
<comment type="catalytic activity">
    <reaction evidence="3">
        <text>L-methionyl-[protein] + [thioredoxin]-disulfide + H2O = L-methionyl-(R)-S-oxide-[protein] + [thioredoxin]-dithiol</text>
        <dbReference type="Rhea" id="RHEA:24164"/>
        <dbReference type="Rhea" id="RHEA-COMP:10698"/>
        <dbReference type="Rhea" id="RHEA-COMP:10700"/>
        <dbReference type="Rhea" id="RHEA-COMP:12313"/>
        <dbReference type="Rhea" id="RHEA-COMP:12314"/>
        <dbReference type="ChEBI" id="CHEBI:15377"/>
        <dbReference type="ChEBI" id="CHEBI:16044"/>
        <dbReference type="ChEBI" id="CHEBI:29950"/>
        <dbReference type="ChEBI" id="CHEBI:45764"/>
        <dbReference type="ChEBI" id="CHEBI:50058"/>
        <dbReference type="EC" id="1.8.4.12"/>
    </reaction>
</comment>
<sequence>MNHSIHQVDAKRVFAFIFAAVLVSIGLRPAGSQDAATGASGADAAAAVEVNADASATIESEKSDSDEIEDPPYTPKTVAELQKLLSPIQFKVTQNEETETAFRNKYWDNKKEGLYRCIVCGQALFTSETKFKSGTGWPSFYDPISKERIGMKVDFRLIYPRQEVHCSRCEAHLGHVFNDGPKDKTGKRYCLNSAALQFEEATEKSKSAPDKKR</sequence>
<dbReference type="EC" id="1.8.4.12" evidence="1"/>
<accession>A0ABX5XN87</accession>
<proteinExistence type="predicted"/>
<evidence type="ECO:0000313" key="5">
    <source>
        <dbReference type="EMBL" id="QDV82850.1"/>
    </source>
</evidence>
<gene>
    <name evidence="5" type="primary">msrB_2</name>
    <name evidence="5" type="ORF">TBK1r_17820</name>
</gene>
<feature type="domain" description="MsrB" evidence="4">
    <location>
        <begin position="78"/>
        <end position="201"/>
    </location>
</feature>
<evidence type="ECO:0000256" key="1">
    <source>
        <dbReference type="ARBA" id="ARBA00012499"/>
    </source>
</evidence>
<dbReference type="InterPro" id="IPR028427">
    <property type="entry name" value="Met_Sox_Rdtase_MsrB"/>
</dbReference>
<dbReference type="InterPro" id="IPR002579">
    <property type="entry name" value="Met_Sox_Rdtase_MsrB_dom"/>
</dbReference>
<dbReference type="GO" id="GO:0033743">
    <property type="term" value="F:peptide-methionine (R)-S-oxide reductase activity"/>
    <property type="evidence" value="ECO:0007669"/>
    <property type="project" value="UniProtKB-EC"/>
</dbReference>
<dbReference type="NCBIfam" id="TIGR00357">
    <property type="entry name" value="peptide-methionine (R)-S-oxide reductase MsrB"/>
    <property type="match status" value="1"/>
</dbReference>
<dbReference type="Pfam" id="PF01641">
    <property type="entry name" value="SelR"/>
    <property type="match status" value="1"/>
</dbReference>
<protein>
    <recommendedName>
        <fullName evidence="1">peptide-methionine (R)-S-oxide reductase</fullName>
        <ecNumber evidence="1">1.8.4.12</ecNumber>
    </recommendedName>
</protein>
<keyword evidence="6" id="KW-1185">Reference proteome</keyword>
<evidence type="ECO:0000256" key="2">
    <source>
        <dbReference type="ARBA" id="ARBA00023002"/>
    </source>
</evidence>
<evidence type="ECO:0000313" key="6">
    <source>
        <dbReference type="Proteomes" id="UP000318081"/>
    </source>
</evidence>